<evidence type="ECO:0000313" key="7">
    <source>
        <dbReference type="EMBL" id="RMA78848.1"/>
    </source>
</evidence>
<dbReference type="GO" id="GO:0016787">
    <property type="term" value="F:hydrolase activity"/>
    <property type="evidence" value="ECO:0007669"/>
    <property type="project" value="UniProtKB-KW"/>
</dbReference>
<keyword evidence="7" id="KW-0378">Hydrolase</keyword>
<dbReference type="RefSeq" id="WP_121877485.1">
    <property type="nucleotide sequence ID" value="NZ_REFJ01000005.1"/>
</dbReference>
<evidence type="ECO:0000256" key="2">
    <source>
        <dbReference type="ARBA" id="ARBA00022475"/>
    </source>
</evidence>
<sequence length="123" mass="13503">MQSLKWLAKALAMVVCLSVFLAVGKLLQTSLALPFPGAIIGMLLLVIALTTLGHIPPWLGEPVDRLLPHLSLFFIPAIVGVTQINVLDAFAWLLLVAYLFVSWLLSLIVVALILQRATRHARR</sequence>
<feature type="transmembrane region" description="Helical" evidence="6">
    <location>
        <begin position="66"/>
        <end position="84"/>
    </location>
</feature>
<evidence type="ECO:0000256" key="6">
    <source>
        <dbReference type="SAM" id="Phobius"/>
    </source>
</evidence>
<dbReference type="OrthoDB" id="385012at2"/>
<dbReference type="Pfam" id="PF03788">
    <property type="entry name" value="LrgA"/>
    <property type="match status" value="1"/>
</dbReference>
<evidence type="ECO:0000313" key="8">
    <source>
        <dbReference type="Proteomes" id="UP000267187"/>
    </source>
</evidence>
<keyword evidence="3 6" id="KW-0812">Transmembrane</keyword>
<keyword evidence="2" id="KW-1003">Cell membrane</keyword>
<dbReference type="Proteomes" id="UP000267187">
    <property type="component" value="Unassembled WGS sequence"/>
</dbReference>
<dbReference type="PANTHER" id="PTHR33931:SF2">
    <property type="entry name" value="HOLIN-LIKE PROTEIN CIDA"/>
    <property type="match status" value="1"/>
</dbReference>
<proteinExistence type="predicted"/>
<evidence type="ECO:0000256" key="3">
    <source>
        <dbReference type="ARBA" id="ARBA00022692"/>
    </source>
</evidence>
<evidence type="ECO:0000256" key="1">
    <source>
        <dbReference type="ARBA" id="ARBA00004651"/>
    </source>
</evidence>
<gene>
    <name evidence="7" type="ORF">DFR27_2187</name>
</gene>
<keyword evidence="8" id="KW-1185">Reference proteome</keyword>
<reference evidence="7 8" key="1">
    <citation type="submission" date="2018-10" db="EMBL/GenBank/DDBJ databases">
        <title>Genomic Encyclopedia of Type Strains, Phase IV (KMG-IV): sequencing the most valuable type-strain genomes for metagenomic binning, comparative biology and taxonomic classification.</title>
        <authorList>
            <person name="Goeker M."/>
        </authorList>
    </citation>
    <scope>NUCLEOTIDE SEQUENCE [LARGE SCALE GENOMIC DNA]</scope>
    <source>
        <strain evidence="7 8">DSM 25080</strain>
    </source>
</reference>
<comment type="caution">
    <text evidence="7">The sequence shown here is derived from an EMBL/GenBank/DDBJ whole genome shotgun (WGS) entry which is preliminary data.</text>
</comment>
<feature type="transmembrane region" description="Helical" evidence="6">
    <location>
        <begin position="90"/>
        <end position="114"/>
    </location>
</feature>
<dbReference type="GO" id="GO:0005886">
    <property type="term" value="C:plasma membrane"/>
    <property type="evidence" value="ECO:0007669"/>
    <property type="project" value="UniProtKB-SubCell"/>
</dbReference>
<evidence type="ECO:0000256" key="5">
    <source>
        <dbReference type="ARBA" id="ARBA00023136"/>
    </source>
</evidence>
<dbReference type="EMBL" id="REFJ01000005">
    <property type="protein sequence ID" value="RMA78848.1"/>
    <property type="molecule type" value="Genomic_DNA"/>
</dbReference>
<dbReference type="AlphaFoldDB" id="A0A3M0A7R2"/>
<dbReference type="PANTHER" id="PTHR33931">
    <property type="entry name" value="HOLIN-LIKE PROTEIN CIDA-RELATED"/>
    <property type="match status" value="1"/>
</dbReference>
<accession>A0A3M0A7R2</accession>
<organism evidence="7 8">
    <name type="scientific">Umboniibacter marinipuniceus</name>
    <dbReference type="NCBI Taxonomy" id="569599"/>
    <lineage>
        <taxon>Bacteria</taxon>
        <taxon>Pseudomonadati</taxon>
        <taxon>Pseudomonadota</taxon>
        <taxon>Gammaproteobacteria</taxon>
        <taxon>Cellvibrionales</taxon>
        <taxon>Cellvibrionaceae</taxon>
        <taxon>Umboniibacter</taxon>
    </lineage>
</organism>
<protein>
    <submittedName>
        <fullName evidence="7">Putative effector of murein hydrolase LrgA (UPF0299 family)</fullName>
    </submittedName>
</protein>
<feature type="transmembrane region" description="Helical" evidence="6">
    <location>
        <begin position="7"/>
        <end position="27"/>
    </location>
</feature>
<keyword evidence="5 6" id="KW-0472">Membrane</keyword>
<keyword evidence="4 6" id="KW-1133">Transmembrane helix</keyword>
<evidence type="ECO:0000256" key="4">
    <source>
        <dbReference type="ARBA" id="ARBA00022989"/>
    </source>
</evidence>
<name>A0A3M0A7R2_9GAMM</name>
<feature type="transmembrane region" description="Helical" evidence="6">
    <location>
        <begin position="33"/>
        <end position="54"/>
    </location>
</feature>
<comment type="subcellular location">
    <subcellularLocation>
        <location evidence="1">Cell membrane</location>
        <topology evidence="1">Multi-pass membrane protein</topology>
    </subcellularLocation>
</comment>
<dbReference type="InterPro" id="IPR005538">
    <property type="entry name" value="LrgA/CidA"/>
</dbReference>